<reference evidence="2" key="1">
    <citation type="submission" date="2020-05" db="UniProtKB">
        <authorList>
            <consortium name="EnsemblMetazoa"/>
        </authorList>
    </citation>
    <scope>IDENTIFICATION</scope>
    <source>
        <strain evidence="2">BB02</strain>
    </source>
</reference>
<dbReference type="AlphaFoldDB" id="A0A2C9L8G6"/>
<organism evidence="2 3">
    <name type="scientific">Biomphalaria glabrata</name>
    <name type="common">Bloodfluke planorb</name>
    <name type="synonym">Freshwater snail</name>
    <dbReference type="NCBI Taxonomy" id="6526"/>
    <lineage>
        <taxon>Eukaryota</taxon>
        <taxon>Metazoa</taxon>
        <taxon>Spiralia</taxon>
        <taxon>Lophotrochozoa</taxon>
        <taxon>Mollusca</taxon>
        <taxon>Gastropoda</taxon>
        <taxon>Heterobranchia</taxon>
        <taxon>Euthyneura</taxon>
        <taxon>Panpulmonata</taxon>
        <taxon>Hygrophila</taxon>
        <taxon>Lymnaeoidea</taxon>
        <taxon>Planorbidae</taxon>
        <taxon>Biomphalaria</taxon>
    </lineage>
</organism>
<evidence type="ECO:0008006" key="4">
    <source>
        <dbReference type="Google" id="ProtNLM"/>
    </source>
</evidence>
<dbReference type="KEGG" id="bgt:106074735"/>
<accession>A0A2C9L8G6</accession>
<dbReference type="Gene3D" id="3.20.20.80">
    <property type="entry name" value="Glycosidases"/>
    <property type="match status" value="1"/>
</dbReference>
<name>A0A2C9L8G6_BIOGL</name>
<proteinExistence type="inferred from homology"/>
<dbReference type="VEuPathDB" id="VectorBase:BGLAX_030523"/>
<dbReference type="InterPro" id="IPR017853">
    <property type="entry name" value="GH"/>
</dbReference>
<protein>
    <recommendedName>
        <fullName evidence="4">Alpha-amylase</fullName>
    </recommendedName>
</protein>
<dbReference type="VEuPathDB" id="VectorBase:BGLB028291"/>
<comment type="similarity">
    <text evidence="1">Belongs to the glycosyl hydrolase 13 family.</text>
</comment>
<dbReference type="EnsemblMetazoa" id="BGLB028291-RA">
    <property type="protein sequence ID" value="BGLB028291-PA"/>
    <property type="gene ID" value="BGLB028291"/>
</dbReference>
<gene>
    <name evidence="2" type="primary">106074735</name>
</gene>
<dbReference type="SUPFAM" id="SSF51445">
    <property type="entry name" value="(Trans)glycosidases"/>
    <property type="match status" value="1"/>
</dbReference>
<dbReference type="PANTHER" id="PTHR43447">
    <property type="entry name" value="ALPHA-AMYLASE"/>
    <property type="match status" value="1"/>
</dbReference>
<evidence type="ECO:0000313" key="2">
    <source>
        <dbReference type="EnsemblMetazoa" id="BGLB028291-PA"/>
    </source>
</evidence>
<sequence>MTESGGQGFGTNGTFYDADNLQFPGVPFGPTDFNDGSLCHSGDLNIHNYGNAEEVRNCRLVGLHGGLLDLKMGKDYVRDEVSGYLNRLVDFGVAGFRVDAAKHMWPGDLIVLFSKVK</sequence>
<dbReference type="Proteomes" id="UP000076420">
    <property type="component" value="Unassembled WGS sequence"/>
</dbReference>
<dbReference type="STRING" id="6526.A0A2C9L8G6"/>
<evidence type="ECO:0000256" key="1">
    <source>
        <dbReference type="ARBA" id="ARBA00008061"/>
    </source>
</evidence>
<evidence type="ECO:0000313" key="3">
    <source>
        <dbReference type="Proteomes" id="UP000076420"/>
    </source>
</evidence>